<gene>
    <name evidence="2" type="ORF">AX018_105423</name>
</gene>
<dbReference type="EMBL" id="QLTA01000054">
    <property type="protein sequence ID" value="RAR76121.1"/>
    <property type="molecule type" value="Genomic_DNA"/>
</dbReference>
<evidence type="ECO:0000313" key="3">
    <source>
        <dbReference type="Proteomes" id="UP000248856"/>
    </source>
</evidence>
<keyword evidence="1" id="KW-1133">Transmembrane helix</keyword>
<dbReference type="Proteomes" id="UP000248856">
    <property type="component" value="Unassembled WGS sequence"/>
</dbReference>
<proteinExistence type="predicted"/>
<dbReference type="OrthoDB" id="8820788at2"/>
<protein>
    <submittedName>
        <fullName evidence="2">Uncharacterized protein</fullName>
    </submittedName>
</protein>
<dbReference type="RefSeq" id="WP_111881099.1">
    <property type="nucleotide sequence ID" value="NZ_CBCSGC010000031.1"/>
</dbReference>
<feature type="transmembrane region" description="Helical" evidence="1">
    <location>
        <begin position="65"/>
        <end position="89"/>
    </location>
</feature>
<evidence type="ECO:0000313" key="2">
    <source>
        <dbReference type="EMBL" id="RAR76121.1"/>
    </source>
</evidence>
<keyword evidence="1" id="KW-0472">Membrane</keyword>
<reference evidence="2 3" key="1">
    <citation type="submission" date="2018-06" db="EMBL/GenBank/DDBJ databases">
        <title>Genomic Encyclopedia of Archaeal and Bacterial Type Strains, Phase II (KMG-II): from individual species to whole genera.</title>
        <authorList>
            <person name="Goeker M."/>
        </authorList>
    </citation>
    <scope>NUCLEOTIDE SEQUENCE [LARGE SCALE GENOMIC DNA]</scope>
    <source>
        <strain evidence="2 3">CFPB 3232</strain>
    </source>
</reference>
<comment type="caution">
    <text evidence="2">The sequence shown here is derived from an EMBL/GenBank/DDBJ whole genome shotgun (WGS) entry which is preliminary data.</text>
</comment>
<sequence>MAMPPRRSVRSFLARHWFGALCLLAGAAPLLLLLVYWPLSALLGCSGNEGSGIHCSAAPGLSDAAYSVFLLGAWGSLFTLPAALGLYLAGAAVRWLLRRSPAPH</sequence>
<keyword evidence="3" id="KW-1185">Reference proteome</keyword>
<name>A0A328YQ16_9BURK</name>
<accession>A0A328YQ16</accession>
<keyword evidence="1" id="KW-0812">Transmembrane</keyword>
<evidence type="ECO:0000256" key="1">
    <source>
        <dbReference type="SAM" id="Phobius"/>
    </source>
</evidence>
<dbReference type="AlphaFoldDB" id="A0A328YQ16"/>
<organism evidence="2 3">
    <name type="scientific">Paracidovorax anthurii</name>
    <dbReference type="NCBI Taxonomy" id="78229"/>
    <lineage>
        <taxon>Bacteria</taxon>
        <taxon>Pseudomonadati</taxon>
        <taxon>Pseudomonadota</taxon>
        <taxon>Betaproteobacteria</taxon>
        <taxon>Burkholderiales</taxon>
        <taxon>Comamonadaceae</taxon>
        <taxon>Paracidovorax</taxon>
    </lineage>
</organism>